<dbReference type="SUPFAM" id="SSF56349">
    <property type="entry name" value="DNA breaking-rejoining enzymes"/>
    <property type="match status" value="1"/>
</dbReference>
<evidence type="ECO:0000256" key="2">
    <source>
        <dbReference type="ARBA" id="ARBA00008857"/>
    </source>
</evidence>
<evidence type="ECO:0000313" key="7">
    <source>
        <dbReference type="Proteomes" id="UP000879542"/>
    </source>
</evidence>
<comment type="similarity">
    <text evidence="2">Belongs to the 'phage' integrase family.</text>
</comment>
<dbReference type="InterPro" id="IPR010998">
    <property type="entry name" value="Integrase_recombinase_N"/>
</dbReference>
<comment type="caution">
    <text evidence="6">The sequence shown here is derived from an EMBL/GenBank/DDBJ whole genome shotgun (WGS) entry which is preliminary data.</text>
</comment>
<protein>
    <submittedName>
        <fullName evidence="6">Site-specific integrase</fullName>
    </submittedName>
</protein>
<dbReference type="Proteomes" id="UP000879542">
    <property type="component" value="Unassembled WGS sequence"/>
</dbReference>
<proteinExistence type="inferred from homology"/>
<keyword evidence="5" id="KW-0233">DNA recombination</keyword>
<evidence type="ECO:0000256" key="1">
    <source>
        <dbReference type="ARBA" id="ARBA00003283"/>
    </source>
</evidence>
<dbReference type="Pfam" id="PF14659">
    <property type="entry name" value="Phage_int_SAM_3"/>
    <property type="match status" value="1"/>
</dbReference>
<dbReference type="InterPro" id="IPR013762">
    <property type="entry name" value="Integrase-like_cat_sf"/>
</dbReference>
<dbReference type="PANTHER" id="PTHR30349:SF91">
    <property type="entry name" value="INTA PROTEIN"/>
    <property type="match status" value="1"/>
</dbReference>
<evidence type="ECO:0000313" key="6">
    <source>
        <dbReference type="EMBL" id="HBH2620245.1"/>
    </source>
</evidence>
<dbReference type="CDD" id="cd01189">
    <property type="entry name" value="INT_ICEBs1_C_like"/>
    <property type="match status" value="1"/>
</dbReference>
<name>A0A9P3YRL4_CLODI</name>
<dbReference type="RefSeq" id="WP_003429590.1">
    <property type="nucleotide sequence ID" value="NZ_AP025558.1"/>
</dbReference>
<reference evidence="6" key="1">
    <citation type="journal article" date="2018" name="Genome Biol.">
        <title>SKESA: strategic k-mer extension for scrupulous assemblies.</title>
        <authorList>
            <person name="Souvorov A."/>
            <person name="Agarwala R."/>
            <person name="Lipman D.J."/>
        </authorList>
    </citation>
    <scope>NUCLEOTIDE SEQUENCE</scope>
    <source>
        <strain evidence="6">Clostridioides</strain>
    </source>
</reference>
<evidence type="ECO:0000256" key="4">
    <source>
        <dbReference type="ARBA" id="ARBA00023125"/>
    </source>
</evidence>
<dbReference type="GO" id="GO:0006310">
    <property type="term" value="P:DNA recombination"/>
    <property type="evidence" value="ECO:0007669"/>
    <property type="project" value="UniProtKB-KW"/>
</dbReference>
<dbReference type="Pfam" id="PF00589">
    <property type="entry name" value="Phage_integrase"/>
    <property type="match status" value="1"/>
</dbReference>
<evidence type="ECO:0000256" key="3">
    <source>
        <dbReference type="ARBA" id="ARBA00022908"/>
    </source>
</evidence>
<sequence>MATKRANGEGSIVKNIRNGVQIGWRASISIGRDEKGKLIRKQFTGKTQKEVKEKLDIYRTKMLLGSIVSADKITFEDWFYTWLFDYRAKDLKPKSFERYEGIYRNYIKDTELGKIKLIDLRATHIQRYYNKLMDVYNKPASTIITLNTRLKPCLTEAEKQGYIQKNYCKMVTLPSDNKIKEVQILSITDQKKFIDSIDGDKFEILFLLALSTGLRLGELLGLKWSDISFDDESLTVNRTLQRVTEIKKDGTREKKIIEQYPKTKNSIRTVPIPRNILVKLKRHKIQQTEQRLLLGDAYINNNYVICNDTGLALNNNRPGKILDSLLKKLNIPKIKFHALRHTYATRLFEAGVPPKTVQTLMGHYDISITMDIYTHVMHNTKQDAVDKINDIF</sequence>
<organism evidence="6 7">
    <name type="scientific">Clostridioides difficile</name>
    <name type="common">Peptoclostridium difficile</name>
    <dbReference type="NCBI Taxonomy" id="1496"/>
    <lineage>
        <taxon>Bacteria</taxon>
        <taxon>Bacillati</taxon>
        <taxon>Bacillota</taxon>
        <taxon>Clostridia</taxon>
        <taxon>Peptostreptococcales</taxon>
        <taxon>Peptostreptococcaceae</taxon>
        <taxon>Clostridioides</taxon>
    </lineage>
</organism>
<dbReference type="AlphaFoldDB" id="A0A9P3YRL4"/>
<accession>A0A9P3YRL4</accession>
<dbReference type="EMBL" id="DAEQIJ010000008">
    <property type="protein sequence ID" value="HBH2620245.1"/>
    <property type="molecule type" value="Genomic_DNA"/>
</dbReference>
<dbReference type="GO" id="GO:0015074">
    <property type="term" value="P:DNA integration"/>
    <property type="evidence" value="ECO:0007669"/>
    <property type="project" value="UniProtKB-KW"/>
</dbReference>
<dbReference type="InterPro" id="IPR004107">
    <property type="entry name" value="Integrase_SAM-like_N"/>
</dbReference>
<comment type="function">
    <text evidence="1">Site-specific tyrosine recombinase, which acts by catalyzing the cutting and rejoining of the recombining DNA molecules.</text>
</comment>
<evidence type="ECO:0000256" key="5">
    <source>
        <dbReference type="ARBA" id="ARBA00023172"/>
    </source>
</evidence>
<keyword evidence="4" id="KW-0238">DNA-binding</keyword>
<dbReference type="GO" id="GO:0003677">
    <property type="term" value="F:DNA binding"/>
    <property type="evidence" value="ECO:0007669"/>
    <property type="project" value="UniProtKB-KW"/>
</dbReference>
<dbReference type="InterPro" id="IPR050090">
    <property type="entry name" value="Tyrosine_recombinase_XerCD"/>
</dbReference>
<reference evidence="6" key="2">
    <citation type="submission" date="2021-06" db="EMBL/GenBank/DDBJ databases">
        <authorList>
            <consortium name="NCBI Pathogen Detection Project"/>
        </authorList>
    </citation>
    <scope>NUCLEOTIDE SEQUENCE</scope>
    <source>
        <strain evidence="6">Clostridioides</strain>
    </source>
</reference>
<keyword evidence="3" id="KW-0229">DNA integration</keyword>
<dbReference type="InterPro" id="IPR011010">
    <property type="entry name" value="DNA_brk_join_enz"/>
</dbReference>
<dbReference type="PROSITE" id="PS51898">
    <property type="entry name" value="TYR_RECOMBINASE"/>
    <property type="match status" value="1"/>
</dbReference>
<dbReference type="InterPro" id="IPR002104">
    <property type="entry name" value="Integrase_catalytic"/>
</dbReference>
<dbReference type="PANTHER" id="PTHR30349">
    <property type="entry name" value="PHAGE INTEGRASE-RELATED"/>
    <property type="match status" value="1"/>
</dbReference>
<gene>
    <name evidence="6" type="ORF">KRQ00_002008</name>
</gene>
<dbReference type="Gene3D" id="1.10.150.130">
    <property type="match status" value="1"/>
</dbReference>
<dbReference type="Gene3D" id="1.10.443.10">
    <property type="entry name" value="Intergrase catalytic core"/>
    <property type="match status" value="1"/>
</dbReference>